<gene>
    <name evidence="2" type="ORF">QQZ08_006342</name>
</gene>
<comment type="caution">
    <text evidence="2">The sequence shown here is derived from an EMBL/GenBank/DDBJ whole genome shotgun (WGS) entry which is preliminary data.</text>
</comment>
<accession>A0ABR1I1V5</accession>
<evidence type="ECO:0000259" key="1">
    <source>
        <dbReference type="Pfam" id="PF06985"/>
    </source>
</evidence>
<dbReference type="Pfam" id="PF06985">
    <property type="entry name" value="HET"/>
    <property type="match status" value="1"/>
</dbReference>
<feature type="domain" description="Heterokaryon incompatibility" evidence="1">
    <location>
        <begin position="249"/>
        <end position="413"/>
    </location>
</feature>
<reference evidence="2 3" key="1">
    <citation type="journal article" date="2025" name="Microbiol. Resour. Announc.">
        <title>Draft genome sequences for Neonectria magnoliae and Neonectria punicea, canker pathogens of Liriodendron tulipifera and Acer saccharum in West Virginia.</title>
        <authorList>
            <person name="Petronek H.M."/>
            <person name="Kasson M.T."/>
            <person name="Metheny A.M."/>
            <person name="Stauder C.M."/>
            <person name="Lovett B."/>
            <person name="Lynch S.C."/>
            <person name="Garnas J.R."/>
            <person name="Kasson L.R."/>
            <person name="Stajich J.E."/>
        </authorList>
    </citation>
    <scope>NUCLEOTIDE SEQUENCE [LARGE SCALE GENOMIC DNA]</scope>
    <source>
        <strain evidence="2 3">NRRL 64651</strain>
    </source>
</reference>
<protein>
    <recommendedName>
        <fullName evidence="1">Heterokaryon incompatibility domain-containing protein</fullName>
    </recommendedName>
</protein>
<organism evidence="2 3">
    <name type="scientific">Neonectria magnoliae</name>
    <dbReference type="NCBI Taxonomy" id="2732573"/>
    <lineage>
        <taxon>Eukaryota</taxon>
        <taxon>Fungi</taxon>
        <taxon>Dikarya</taxon>
        <taxon>Ascomycota</taxon>
        <taxon>Pezizomycotina</taxon>
        <taxon>Sordariomycetes</taxon>
        <taxon>Hypocreomycetidae</taxon>
        <taxon>Hypocreales</taxon>
        <taxon>Nectriaceae</taxon>
        <taxon>Neonectria</taxon>
    </lineage>
</organism>
<sequence>MTSGAWSPVYEQYVGEETVVNLHHLCAACSRLHRGSTLLRNMSRGKTLRLHAKETFKLCSVDNMKAGYLGGCHLCALLWTHAGGHRLDPTMGPVAKHDITVCLEAREFEMEFEMEYHATGLRKWWSKVTPHFIREREMICLKISNIYDIKARNYEFPKRTQELYIYPYSDRRLNSATFRNGTEPVSSKSSMKFAQIQSWYRQCSENHQKCIAYPNMVAPGTELPSRLLDLEGDKIKLECNVKKLSQLQYTTLSHMWGPDPNACLQLTESRLREYQSDIPSSLLPMKYLEAIRIAKALGFRYIWIDSLCIIQDSGEDWKNEALKMATVYGRTALNISYVYPPSTKPSQQHLRDPRVIVPCELSMEHLRNGSKCCSANSTPLIVQHNPNFLNKFWSPSTYKQVWPLLSRAWVFQERLLCPRNIYYGQDRLLWECCQGLEDEFSGPLVDSPRSKSRFHSVFAGIQSSSLGREHDESFKGQWSLLVEEYRLANLTYEKDRIIAFAGIVKAVQSKTKFTYLAGIWKEFAELDLLWVLNPQSPLGEFYTRRDELKQHVPSWSWLSAPPRPHSASTGSDTVDFSLRSEIYNRSTQTIYKAQIVSFHHPKLSSSPDAPLHDFKGLSITLKTMKIPSTLEWDGPILRLLPHGRYALGSYKYIHPKNAMKYFHDDMSLLPGSPVPSGVCMILTTFEAWVSTGKKDHGYCTYVPSGDEVSTSWQYAGLVVVPAGKSLTGEDAWQRTGIFLFADIVDGLGVAEIPFYLEDRDEEVCLI</sequence>
<keyword evidence="3" id="KW-1185">Reference proteome</keyword>
<dbReference type="PANTHER" id="PTHR33112">
    <property type="entry name" value="DOMAIN PROTEIN, PUTATIVE-RELATED"/>
    <property type="match status" value="1"/>
</dbReference>
<evidence type="ECO:0000313" key="2">
    <source>
        <dbReference type="EMBL" id="KAK7427229.1"/>
    </source>
</evidence>
<dbReference type="Proteomes" id="UP001498421">
    <property type="component" value="Unassembled WGS sequence"/>
</dbReference>
<proteinExistence type="predicted"/>
<dbReference type="PANTHER" id="PTHR33112:SF8">
    <property type="entry name" value="HETEROKARYON INCOMPATIBILITY DOMAIN-CONTAINING PROTEIN"/>
    <property type="match status" value="1"/>
</dbReference>
<dbReference type="EMBL" id="JAZAVK010000056">
    <property type="protein sequence ID" value="KAK7427229.1"/>
    <property type="molecule type" value="Genomic_DNA"/>
</dbReference>
<dbReference type="InterPro" id="IPR010730">
    <property type="entry name" value="HET"/>
</dbReference>
<name>A0ABR1I1V5_9HYPO</name>
<evidence type="ECO:0000313" key="3">
    <source>
        <dbReference type="Proteomes" id="UP001498421"/>
    </source>
</evidence>